<name>A0A540R5F9_9CORY</name>
<evidence type="ECO:0000313" key="2">
    <source>
        <dbReference type="EMBL" id="TQE42975.1"/>
    </source>
</evidence>
<dbReference type="Gene3D" id="3.40.960.10">
    <property type="entry name" value="VSR Endonuclease"/>
    <property type="match status" value="1"/>
</dbReference>
<sequence length="271" mass="31015">MKIVDRKFPGAFKVGQGLYLPEEPTPEQLAALACGRGAYLTGESAAQVLLGEQLTFPLRLVSRTSLPSSQLWTVSRRNRLVYLTRGDLKILYHPLAVADIANDDRAIRLLASRYGGKRGQKLLDEDLSHVRELPKRTRELINRAAVGAESPLERTVARALREHGVEVKVNHLIGLYRWDLVIPKTKVAIELDGFKFHIQRDVFIHDRWKNNDAVLRGWTTLRYSGSCVKHHLEDVVGQILSAKAPRLSERWHRLFVRQWHWGMHDEMVVLE</sequence>
<dbReference type="InterPro" id="IPR011335">
    <property type="entry name" value="Restrct_endonuc-II-like"/>
</dbReference>
<protein>
    <submittedName>
        <fullName evidence="2">DUF559 domain-containing protein</fullName>
    </submittedName>
</protein>
<evidence type="ECO:0000259" key="1">
    <source>
        <dbReference type="Pfam" id="PF04480"/>
    </source>
</evidence>
<gene>
    <name evidence="2" type="ORF">EJK80_09510</name>
</gene>
<dbReference type="AlphaFoldDB" id="A0A540R5F9"/>
<dbReference type="RefSeq" id="WP_070736282.1">
    <property type="nucleotide sequence ID" value="NZ_VHIR01000014.1"/>
</dbReference>
<evidence type="ECO:0000313" key="3">
    <source>
        <dbReference type="Proteomes" id="UP000318080"/>
    </source>
</evidence>
<dbReference type="SUPFAM" id="SSF52980">
    <property type="entry name" value="Restriction endonuclease-like"/>
    <property type="match status" value="1"/>
</dbReference>
<feature type="domain" description="DUF559" evidence="1">
    <location>
        <begin position="153"/>
        <end position="241"/>
    </location>
</feature>
<dbReference type="Pfam" id="PF04480">
    <property type="entry name" value="DUF559"/>
    <property type="match status" value="1"/>
</dbReference>
<proteinExistence type="predicted"/>
<dbReference type="InterPro" id="IPR007569">
    <property type="entry name" value="DUF559"/>
</dbReference>
<dbReference type="EMBL" id="VHIR01000014">
    <property type="protein sequence ID" value="TQE42975.1"/>
    <property type="molecule type" value="Genomic_DNA"/>
</dbReference>
<comment type="caution">
    <text evidence="2">The sequence shown here is derived from an EMBL/GenBank/DDBJ whole genome shotgun (WGS) entry which is preliminary data.</text>
</comment>
<keyword evidence="3" id="KW-1185">Reference proteome</keyword>
<reference evidence="2 3" key="1">
    <citation type="submission" date="2019-06" db="EMBL/GenBank/DDBJ databases">
        <title>Draft genome of C. phoceense Strain 272.</title>
        <authorList>
            <person name="Pacheco L.G.C."/>
            <person name="Barberis C.M."/>
            <person name="Almuzara M.N."/>
            <person name="Traglia G.M."/>
            <person name="Santos C.S."/>
            <person name="Rocha D.J.P.G."/>
            <person name="Aguiar E.R.G.R."/>
            <person name="Vay C.A."/>
        </authorList>
    </citation>
    <scope>NUCLEOTIDE SEQUENCE [LARGE SCALE GENOMIC DNA]</scope>
    <source>
        <strain evidence="2 3">272</strain>
    </source>
</reference>
<dbReference type="Proteomes" id="UP000318080">
    <property type="component" value="Unassembled WGS sequence"/>
</dbReference>
<accession>A0A540R5F9</accession>
<dbReference type="STRING" id="1686286.GCA_900092335_02027"/>
<organism evidence="2 3">
    <name type="scientific">Corynebacterium phoceense</name>
    <dbReference type="NCBI Taxonomy" id="1686286"/>
    <lineage>
        <taxon>Bacteria</taxon>
        <taxon>Bacillati</taxon>
        <taxon>Actinomycetota</taxon>
        <taxon>Actinomycetes</taxon>
        <taxon>Mycobacteriales</taxon>
        <taxon>Corynebacteriaceae</taxon>
        <taxon>Corynebacterium</taxon>
    </lineage>
</organism>